<evidence type="ECO:0000313" key="7">
    <source>
        <dbReference type="Proteomes" id="UP001642464"/>
    </source>
</evidence>
<feature type="region of interest" description="Disordered" evidence="4">
    <location>
        <begin position="1250"/>
        <end position="1322"/>
    </location>
</feature>
<feature type="region of interest" description="Disordered" evidence="4">
    <location>
        <begin position="2318"/>
        <end position="2337"/>
    </location>
</feature>
<dbReference type="InterPro" id="IPR016024">
    <property type="entry name" value="ARM-type_fold"/>
</dbReference>
<sequence length="2337" mass="251233">MTTCTRSASCKCSDCMAAMEMFSAKDLVAVASSKVSFGDDEDASGGNAETKQQEDRASSSDSTPPSAENGKQEQQQEDQQSENAPSTVPNGDAQPCDTQATSPHVLEGRPPPQPTEAAKPQAVQVVDAPEENFEGLGIPELLGHANWKARKVGFEKLTGDAEAVQETDFFTCIQETSMGALDAGLECAQAFVQKKYSGSDQGALISKAVPKLFKKALVGRPGTKARAINLCLDFMEVDATTMQATLDALKSGIKETNPKIGVGCLACFRKAVTEFGGRKVPIQAVQDAIISAMEQKSPLLRKEATALATDMDAWLGGAFKDIVTAVIETDATRKTLIKALEDAAKKSKGEEVKAPTRKFRGESSPSGTPDASAAGQNAEPVDLFDVLPEKSILDKLSSIKFDKRIKEIKWAERKKVLSEVEEMCGTPPKLVKGDYTDLVRTLRGLLQNDSNQAVVVSTIQLLGVLGQGLRHEFHSHARVSCSLLLFRYRDKKTPLLSATDSTLDTFARHCFNVTEERVVANIAENLSTTASAGKQKSTPLQRAHILSWLSRVLESGWCWHDDNKAGFDLAGLEQIFEFLVSGASDADAKVRDISATCLGQLHHASEEQDRLPEAVVTILKAAIDKVSKANSKLVSKIMRAAAGPETKAAPPATAAPPTQQPAKASAEAQSPPRAAAKKGAAKKPALSKARPAADKPVVAKGGPKATAAVAPGLDVGDGEVAGSVMTCEEASEQVTSLGVENLEQALETFAAATKWQDKLHVFDALEAFVTKSENGISQQEAHALIVFVGSKTKQFKEANFNIMLGAWGLAGKIVAACDNPPVGKSYAAYLMTPAAKKIGDKKQGEPVKSMVLALCEACGPKFLASRILGEMETVSSPKVLEDTFKLLVAIAQDFGAQSLNVKAIVDFCVSAKGVDARQLPCKNAAIGCLAELYRQLGEPVRQLAGSAGGSGLQQAFDKAGFEGPGKVEPKRKVKGVIAAADDGGPAAFSLGDLIPRADVSSLLTDQLMEQLGDESSKSAWKIRNKAISDILDIVAGANNRVQLNRAVKMTVAELRKRLHDSNRNIVAKSVTAIGVLGHATGGDGVASIAKGTGEPLMQCLSDSKKTVVMATQEALEVWTVHDGEPDPAAFLAVLEQCPVPLLDAKNDRKVILQWMLKHFVSCEKGWDKELAGEAHETVRALVGPLLSCLQSRDPTSRKLAISSIATVVRFLGREEGEELFQTGCRDFKPAVARELAGRLKAAFAEAWEGEGVSPAAPTEARPAPTKASSPGARSEGGLPSPERKAKPAGRRGASTASFRGPRKYGTMPRGTSKGFGTLGGRSDASFKSHAGASFKSHAGVPMSEADEEEDLEPAFKPIVAGLRARREERARRKKWPAMFDEKDKHRMAELKQMLQEDLEKCVSRGLLAKMFRKADAGRAARGAALDPAFSTLSDAFESFPHEICDCFDLLLKWSTLQLHNNNSTVTVNVLAFLSQLFETAKASEYSMSDYEAASFLPHLLAKLSEKQKRFRESVREVMNLVCSCYPYQKYVPYVNSEISPNQRSTSVVAECIDELARLVASVGLDLLRTKVGVGQNVMKSVARMVNDSRKEVRAAALCFMEEVWEREDRNIDAVFSRIQKYCKDEPLTDKSATLIENHLNAAAQRAPAFDTDDQGAPPGQQTHGVLPKRKLGLQHHNVNVGLGNSPPGSPNLDGNDRVGNLRRTAATESPKTPESVRGKSLKGHVLLEEAELPETPPSPSERKRLSLTGGFGLAGTPSGLEKENDPNSEVLSQAIFHATLGPGAAGSLLGTPAKSDSYVGFKSSITSIEKDAKEYLALLCKPEQEQQEGGLNQRTRKLGIRALALLGSKEPQQGFHGTPEEWAKLLASNMNAANVLEVVLSLLDIVIESDMDLSGRDMAAAQRENRLLKLVLPAIFTLAWWSDLRNAASKEPRLGTRWVRTMCELISRLLQYQQLGSNGLQGSEEMHEIGVERQKLLKTSQTVFVKLTETPFWLSEVLSCLRVANEHLKHVFVVSLAEFTVLQDSMLDPFGKTDLSPLFCKSLEDVIKAEEAVGTEGEAYQCLTKLVSALARLKGKEFHAQIPKSCTRIRLMLARIITETTTKVGGPAPSVAAALPPAAPPAAAPAPAVPAEQPAASAGEATPVRLTSDEAQALGQILDGIKGAVHDKDSALAKRYRQDLVQFAEKHGRDKVFEALEDTSPVFKKFILGNIFENGTSQSDEPKPRPTRQRVADFRRRFSKRTSAPAADAETEASSPEPERMESKATDQAPAAQIDAKPSGSLTPPSPQPEAAAVGDAAPLQEGNTMASQASKTLFDIRARMAARKKKKEQASTTTEE</sequence>
<comment type="caution">
    <text evidence="6">The sequence shown here is derived from an EMBL/GenBank/DDBJ whole genome shotgun (WGS) entry which is preliminary data.</text>
</comment>
<dbReference type="SUPFAM" id="SSF48371">
    <property type="entry name" value="ARM repeat"/>
    <property type="match status" value="2"/>
</dbReference>
<gene>
    <name evidence="6" type="ORF">SCF082_LOCUS51928</name>
</gene>
<feature type="region of interest" description="Disordered" evidence="4">
    <location>
        <begin position="347"/>
        <end position="376"/>
    </location>
</feature>
<feature type="region of interest" description="Disordered" evidence="4">
    <location>
        <begin position="2213"/>
        <end position="2313"/>
    </location>
</feature>
<organism evidence="6 7">
    <name type="scientific">Durusdinium trenchii</name>
    <dbReference type="NCBI Taxonomy" id="1381693"/>
    <lineage>
        <taxon>Eukaryota</taxon>
        <taxon>Sar</taxon>
        <taxon>Alveolata</taxon>
        <taxon>Dinophyceae</taxon>
        <taxon>Suessiales</taxon>
        <taxon>Symbiodiniaceae</taxon>
        <taxon>Durusdinium</taxon>
    </lineage>
</organism>
<dbReference type="InterPro" id="IPR045110">
    <property type="entry name" value="XMAP215"/>
</dbReference>
<dbReference type="InterPro" id="IPR048491">
    <property type="entry name" value="XMAP215_CLASP_TOG"/>
</dbReference>
<feature type="region of interest" description="Disordered" evidence="4">
    <location>
        <begin position="644"/>
        <end position="702"/>
    </location>
</feature>
<evidence type="ECO:0000256" key="3">
    <source>
        <dbReference type="ARBA" id="ARBA00023212"/>
    </source>
</evidence>
<proteinExistence type="predicted"/>
<name>A0ABP0SI32_9DINO</name>
<keyword evidence="3" id="KW-0206">Cytoskeleton</keyword>
<evidence type="ECO:0000256" key="2">
    <source>
        <dbReference type="ARBA" id="ARBA00022490"/>
    </source>
</evidence>
<feature type="compositionally biased region" description="Basic and acidic residues" evidence="4">
    <location>
        <begin position="2220"/>
        <end position="2236"/>
    </location>
</feature>
<feature type="region of interest" description="Disordered" evidence="4">
    <location>
        <begin position="1679"/>
        <end position="1698"/>
    </location>
</feature>
<dbReference type="InterPro" id="IPR034085">
    <property type="entry name" value="TOG"/>
</dbReference>
<dbReference type="Pfam" id="PF21040">
    <property type="entry name" value="CEP104-like_TOG"/>
    <property type="match status" value="1"/>
</dbReference>
<comment type="subcellular location">
    <subcellularLocation>
        <location evidence="1">Cytoplasm</location>
        <location evidence="1">Cytoskeleton</location>
    </subcellularLocation>
</comment>
<dbReference type="Pfam" id="PF21041">
    <property type="entry name" value="XMAP215_CLASP_TOG"/>
    <property type="match status" value="1"/>
</dbReference>
<dbReference type="SMART" id="SM01349">
    <property type="entry name" value="TOG"/>
    <property type="match status" value="5"/>
</dbReference>
<evidence type="ECO:0000256" key="4">
    <source>
        <dbReference type="SAM" id="MobiDB-lite"/>
    </source>
</evidence>
<feature type="domain" description="TOG" evidence="5">
    <location>
        <begin position="124"/>
        <end position="350"/>
    </location>
</feature>
<feature type="compositionally biased region" description="Low complexity" evidence="4">
    <location>
        <begin position="2129"/>
        <end position="2138"/>
    </location>
</feature>
<feature type="region of interest" description="Disordered" evidence="4">
    <location>
        <begin position="36"/>
        <end position="122"/>
    </location>
</feature>
<keyword evidence="2" id="KW-0963">Cytoplasm</keyword>
<accession>A0ABP0SI32</accession>
<feature type="compositionally biased region" description="Low complexity" evidence="4">
    <location>
        <begin position="1254"/>
        <end position="1267"/>
    </location>
</feature>
<feature type="compositionally biased region" description="Pro residues" evidence="4">
    <location>
        <begin position="2117"/>
        <end position="2128"/>
    </location>
</feature>
<feature type="domain" description="TOG" evidence="5">
    <location>
        <begin position="385"/>
        <end position="632"/>
    </location>
</feature>
<keyword evidence="7" id="KW-1185">Reference proteome</keyword>
<dbReference type="Proteomes" id="UP001642464">
    <property type="component" value="Unassembled WGS sequence"/>
</dbReference>
<feature type="domain" description="TOG" evidence="5">
    <location>
        <begin position="1389"/>
        <end position="1648"/>
    </location>
</feature>
<dbReference type="Gene3D" id="1.25.10.10">
    <property type="entry name" value="Leucine-rich Repeat Variant"/>
    <property type="match status" value="5"/>
</dbReference>
<evidence type="ECO:0000313" key="6">
    <source>
        <dbReference type="EMBL" id="CAK9111963.1"/>
    </source>
</evidence>
<feature type="domain" description="TOG" evidence="5">
    <location>
        <begin position="992"/>
        <end position="1256"/>
    </location>
</feature>
<feature type="compositionally biased region" description="Low complexity" evidence="4">
    <location>
        <begin position="644"/>
        <end position="666"/>
    </location>
</feature>
<evidence type="ECO:0000256" key="1">
    <source>
        <dbReference type="ARBA" id="ARBA00004245"/>
    </source>
</evidence>
<evidence type="ECO:0000259" key="5">
    <source>
        <dbReference type="SMART" id="SM01349"/>
    </source>
</evidence>
<feature type="compositionally biased region" description="Polar residues" evidence="4">
    <location>
        <begin position="2302"/>
        <end position="2312"/>
    </location>
</feature>
<dbReference type="InterPro" id="IPR011989">
    <property type="entry name" value="ARM-like"/>
</dbReference>
<feature type="region of interest" description="Disordered" evidence="4">
    <location>
        <begin position="2115"/>
        <end position="2143"/>
    </location>
</feature>
<dbReference type="EMBL" id="CAXAMM010043835">
    <property type="protein sequence ID" value="CAK9111963.1"/>
    <property type="molecule type" value="Genomic_DNA"/>
</dbReference>
<reference evidence="6 7" key="1">
    <citation type="submission" date="2024-02" db="EMBL/GenBank/DDBJ databases">
        <authorList>
            <person name="Chen Y."/>
            <person name="Shah S."/>
            <person name="Dougan E. K."/>
            <person name="Thang M."/>
            <person name="Chan C."/>
        </authorList>
    </citation>
    <scope>NUCLEOTIDE SEQUENCE [LARGE SCALE GENOMIC DNA]</scope>
</reference>
<feature type="domain" description="TOG" evidence="5">
    <location>
        <begin position="728"/>
        <end position="965"/>
    </location>
</feature>
<protein>
    <submittedName>
        <fullName evidence="6">Protein MOR1 (Protein GEM1) (Protein GEMINI POLLEN 1) (Protein MICROTUBULE ORGANIZATION 1) (Protein RID5) (Protein ROOT INITIATION DEFECTIVE 5)</fullName>
    </submittedName>
</protein>
<dbReference type="PANTHER" id="PTHR12609">
    <property type="entry name" value="MICROTUBULE ASSOCIATED PROTEIN XMAP215"/>
    <property type="match status" value="1"/>
</dbReference>
<feature type="region of interest" description="Disordered" evidence="4">
    <location>
        <begin position="1730"/>
        <end position="1765"/>
    </location>
</feature>